<evidence type="ECO:0000259" key="9">
    <source>
        <dbReference type="Pfam" id="PF02811"/>
    </source>
</evidence>
<dbReference type="Gene3D" id="3.20.20.140">
    <property type="entry name" value="Metal-dependent hydrolases"/>
    <property type="match status" value="1"/>
</dbReference>
<dbReference type="Pfam" id="PF02811">
    <property type="entry name" value="PHP"/>
    <property type="match status" value="1"/>
</dbReference>
<proteinExistence type="inferred from homology"/>
<dbReference type="SUPFAM" id="SSF89550">
    <property type="entry name" value="PHP domain-like"/>
    <property type="match status" value="1"/>
</dbReference>
<comment type="caution">
    <text evidence="10">The sequence shown here is derived from an EMBL/GenBank/DDBJ whole genome shotgun (WGS) entry which is preliminary data.</text>
</comment>
<dbReference type="EC" id="3.1.3.15" evidence="3 8"/>
<dbReference type="InterPro" id="IPR010140">
    <property type="entry name" value="Histidinol_P_phosphatase_HisJ"/>
</dbReference>
<dbReference type="CDD" id="cd12110">
    <property type="entry name" value="PHP_HisPPase_Hisj_like"/>
    <property type="match status" value="1"/>
</dbReference>
<sequence>MQKNKQDNYKQFSPISPYLLTCKHNSKKIKAELFVKGVMMQHTNYHTHSFFCDGKGKPIDYVREAEKKGFLALGFSSHAPLPYKNSWTLKEKDLEKYRETILELKQSAERLDIYLGLEIDYLPPHMSPYDQRFQPLDYTIGSVHIAEDMATHTFYELDGDEKKYKEAISFFGGVQQMVEWYYNQIAIMCKETPPTIVGHFDLIKKNNPGNKYFTGEESWYKKAVEKALDAVADAGCILEINTGGLARKKTTEAYPSDWILSECRQRDIPVTLCSDAHDPAQIDFGLDDALESVKKAGYTEIYALLGGEWRPRSLE</sequence>
<protein>
    <recommendedName>
        <fullName evidence="3 8">Histidinol-phosphatase</fullName>
        <shortName evidence="8">HolPase</shortName>
        <ecNumber evidence="3 8">3.1.3.15</ecNumber>
    </recommendedName>
</protein>
<dbReference type="PANTHER" id="PTHR21039">
    <property type="entry name" value="HISTIDINOL PHOSPHATASE-RELATED"/>
    <property type="match status" value="1"/>
</dbReference>
<evidence type="ECO:0000256" key="5">
    <source>
        <dbReference type="ARBA" id="ARBA00022801"/>
    </source>
</evidence>
<keyword evidence="4 8" id="KW-0028">Amino-acid biosynthesis</keyword>
<keyword evidence="5 8" id="KW-0378">Hydrolase</keyword>
<dbReference type="RefSeq" id="WP_420069577.1">
    <property type="nucleotide sequence ID" value="NZ_JBCHKQ010000002.1"/>
</dbReference>
<gene>
    <name evidence="10" type="ORF">WKV44_06215</name>
</gene>
<keyword evidence="6 8" id="KW-0368">Histidine biosynthesis</keyword>
<feature type="domain" description="PHP" evidence="9">
    <location>
        <begin position="45"/>
        <end position="242"/>
    </location>
</feature>
<dbReference type="PANTHER" id="PTHR21039:SF0">
    <property type="entry name" value="HISTIDINOL-PHOSPHATASE"/>
    <property type="match status" value="1"/>
</dbReference>
<evidence type="ECO:0000313" key="11">
    <source>
        <dbReference type="Proteomes" id="UP001466331"/>
    </source>
</evidence>
<evidence type="ECO:0000313" key="10">
    <source>
        <dbReference type="EMBL" id="MEM5948131.1"/>
    </source>
</evidence>
<comment type="catalytic activity">
    <reaction evidence="7 8">
        <text>L-histidinol phosphate + H2O = L-histidinol + phosphate</text>
        <dbReference type="Rhea" id="RHEA:14465"/>
        <dbReference type="ChEBI" id="CHEBI:15377"/>
        <dbReference type="ChEBI" id="CHEBI:43474"/>
        <dbReference type="ChEBI" id="CHEBI:57699"/>
        <dbReference type="ChEBI" id="CHEBI:57980"/>
        <dbReference type="EC" id="3.1.3.15"/>
    </reaction>
</comment>
<evidence type="ECO:0000256" key="4">
    <source>
        <dbReference type="ARBA" id="ARBA00022605"/>
    </source>
</evidence>
<dbReference type="NCBIfam" id="TIGR01856">
    <property type="entry name" value="hisJ_fam"/>
    <property type="match status" value="1"/>
</dbReference>
<reference evidence="10 11" key="1">
    <citation type="submission" date="2024-03" db="EMBL/GenBank/DDBJ databases">
        <title>Ignisphaera cupida sp. nov., a hyperthermophilic hydrolytic archaeon from a hot spring of Kamchatka, and proposal of Ignisphaeraceae fam. nov.</title>
        <authorList>
            <person name="Podosokorskaya O.A."/>
            <person name="Elcheninov A.G."/>
            <person name="Maltseva A.I."/>
            <person name="Zayulina K.S."/>
            <person name="Novikov A."/>
            <person name="Merkel A.Y."/>
        </authorList>
    </citation>
    <scope>NUCLEOTIDE SEQUENCE [LARGE SCALE GENOMIC DNA]</scope>
    <source>
        <strain evidence="10 11">38H-sp</strain>
    </source>
</reference>
<evidence type="ECO:0000256" key="6">
    <source>
        <dbReference type="ARBA" id="ARBA00023102"/>
    </source>
</evidence>
<evidence type="ECO:0000256" key="1">
    <source>
        <dbReference type="ARBA" id="ARBA00004970"/>
    </source>
</evidence>
<accession>A0ABU9UBT4</accession>
<evidence type="ECO:0000256" key="3">
    <source>
        <dbReference type="ARBA" id="ARBA00013085"/>
    </source>
</evidence>
<comment type="similarity">
    <text evidence="2 8">Belongs to the PHP hydrolase family. HisK subfamily.</text>
</comment>
<organism evidence="10 11">
    <name type="scientific">Rarispira pelagica</name>
    <dbReference type="NCBI Taxonomy" id="3141764"/>
    <lineage>
        <taxon>Bacteria</taxon>
        <taxon>Pseudomonadati</taxon>
        <taxon>Spirochaetota</taxon>
        <taxon>Spirochaetia</taxon>
        <taxon>Winmispirales</taxon>
        <taxon>Winmispiraceae</taxon>
        <taxon>Rarispira</taxon>
    </lineage>
</organism>
<evidence type="ECO:0000256" key="7">
    <source>
        <dbReference type="ARBA" id="ARBA00049158"/>
    </source>
</evidence>
<comment type="pathway">
    <text evidence="1 8">Amino-acid biosynthesis; L-histidine biosynthesis; L-histidine from 5-phospho-alpha-D-ribose 1-diphosphate: step 8/9.</text>
</comment>
<evidence type="ECO:0000256" key="2">
    <source>
        <dbReference type="ARBA" id="ARBA00009152"/>
    </source>
</evidence>
<evidence type="ECO:0000256" key="8">
    <source>
        <dbReference type="RuleBase" id="RU366003"/>
    </source>
</evidence>
<keyword evidence="11" id="KW-1185">Reference proteome</keyword>
<name>A0ABU9UBT4_9SPIR</name>
<dbReference type="InterPro" id="IPR016195">
    <property type="entry name" value="Pol/histidinol_Pase-like"/>
</dbReference>
<dbReference type="Proteomes" id="UP001466331">
    <property type="component" value="Unassembled WGS sequence"/>
</dbReference>
<dbReference type="InterPro" id="IPR004013">
    <property type="entry name" value="PHP_dom"/>
</dbReference>
<dbReference type="EMBL" id="JBCHKQ010000002">
    <property type="protein sequence ID" value="MEM5948131.1"/>
    <property type="molecule type" value="Genomic_DNA"/>
</dbReference>